<feature type="region of interest" description="Disordered" evidence="1">
    <location>
        <begin position="81"/>
        <end position="102"/>
    </location>
</feature>
<evidence type="ECO:0000256" key="1">
    <source>
        <dbReference type="SAM" id="MobiDB-lite"/>
    </source>
</evidence>
<dbReference type="AlphaFoldDB" id="A0A151NPB4"/>
<feature type="region of interest" description="Disordered" evidence="1">
    <location>
        <begin position="1"/>
        <end position="68"/>
    </location>
</feature>
<evidence type="ECO:0000313" key="2">
    <source>
        <dbReference type="EMBL" id="KYO38489.1"/>
    </source>
</evidence>
<comment type="caution">
    <text evidence="2">The sequence shown here is derived from an EMBL/GenBank/DDBJ whole genome shotgun (WGS) entry which is preliminary data.</text>
</comment>
<dbReference type="Proteomes" id="UP000050525">
    <property type="component" value="Unassembled WGS sequence"/>
</dbReference>
<organism evidence="2 3">
    <name type="scientific">Alligator mississippiensis</name>
    <name type="common">American alligator</name>
    <dbReference type="NCBI Taxonomy" id="8496"/>
    <lineage>
        <taxon>Eukaryota</taxon>
        <taxon>Metazoa</taxon>
        <taxon>Chordata</taxon>
        <taxon>Craniata</taxon>
        <taxon>Vertebrata</taxon>
        <taxon>Euteleostomi</taxon>
        <taxon>Archelosauria</taxon>
        <taxon>Archosauria</taxon>
        <taxon>Crocodylia</taxon>
        <taxon>Alligatoridae</taxon>
        <taxon>Alligatorinae</taxon>
        <taxon>Alligator</taxon>
    </lineage>
</organism>
<keyword evidence="3" id="KW-1185">Reference proteome</keyword>
<reference evidence="2 3" key="1">
    <citation type="journal article" date="2012" name="Genome Biol.">
        <title>Sequencing three crocodilian genomes to illuminate the evolution of archosaurs and amniotes.</title>
        <authorList>
            <person name="St John J.A."/>
            <person name="Braun E.L."/>
            <person name="Isberg S.R."/>
            <person name="Miles L.G."/>
            <person name="Chong A.Y."/>
            <person name="Gongora J."/>
            <person name="Dalzell P."/>
            <person name="Moran C."/>
            <person name="Bed'hom B."/>
            <person name="Abzhanov A."/>
            <person name="Burgess S.C."/>
            <person name="Cooksey A.M."/>
            <person name="Castoe T.A."/>
            <person name="Crawford N.G."/>
            <person name="Densmore L.D."/>
            <person name="Drew J.C."/>
            <person name="Edwards S.V."/>
            <person name="Faircloth B.C."/>
            <person name="Fujita M.K."/>
            <person name="Greenwold M.J."/>
            <person name="Hoffmann F.G."/>
            <person name="Howard J.M."/>
            <person name="Iguchi T."/>
            <person name="Janes D.E."/>
            <person name="Khan S.Y."/>
            <person name="Kohno S."/>
            <person name="de Koning A.J."/>
            <person name="Lance S.L."/>
            <person name="McCarthy F.M."/>
            <person name="McCormack J.E."/>
            <person name="Merchant M.E."/>
            <person name="Peterson D.G."/>
            <person name="Pollock D.D."/>
            <person name="Pourmand N."/>
            <person name="Raney B.J."/>
            <person name="Roessler K.A."/>
            <person name="Sanford J.R."/>
            <person name="Sawyer R.H."/>
            <person name="Schmidt C.J."/>
            <person name="Triplett E.W."/>
            <person name="Tuberville T.D."/>
            <person name="Venegas-Anaya M."/>
            <person name="Howard J.T."/>
            <person name="Jarvis E.D."/>
            <person name="Guillette L.J.Jr."/>
            <person name="Glenn T.C."/>
            <person name="Green R.E."/>
            <person name="Ray D.A."/>
        </authorList>
    </citation>
    <scope>NUCLEOTIDE SEQUENCE [LARGE SCALE GENOMIC DNA]</scope>
    <source>
        <strain evidence="2">KSC_2009_1</strain>
    </source>
</reference>
<gene>
    <name evidence="2" type="ORF">Y1Q_0015718</name>
</gene>
<evidence type="ECO:0000313" key="3">
    <source>
        <dbReference type="Proteomes" id="UP000050525"/>
    </source>
</evidence>
<protein>
    <submittedName>
        <fullName evidence="2">Uncharacterized protein</fullName>
    </submittedName>
</protein>
<sequence length="102" mass="10944">MEPEAAPYADSSIRGSREPEVVPYSSNSGRGRKELEAAPDTEDSGRENAESEGDLDTGTSIERTREPDVALYTITGGIIEGTGEAEETFPLEDTGWGQHKGQ</sequence>
<dbReference type="EMBL" id="AKHW03002524">
    <property type="protein sequence ID" value="KYO38489.1"/>
    <property type="molecule type" value="Genomic_DNA"/>
</dbReference>
<name>A0A151NPB4_ALLMI</name>
<proteinExistence type="predicted"/>
<accession>A0A151NPB4</accession>